<keyword evidence="3" id="KW-1185">Reference proteome</keyword>
<gene>
    <name evidence="2" type="ORF">CLUMA_CG008620</name>
</gene>
<protein>
    <submittedName>
        <fullName evidence="2">CLUMA_CG008620, isoform A</fullName>
    </submittedName>
</protein>
<accession>A0A1J1I868</accession>
<name>A0A1J1I868_9DIPT</name>
<feature type="chain" id="PRO_5012633736" evidence="1">
    <location>
        <begin position="18"/>
        <end position="285"/>
    </location>
</feature>
<sequence>MKLVIVILSVIFMQAFALPAVEIVRVSEHVPKNDVVEQFRTDLDYWFAFALPAVEIVRVSEHVPKNDVVEQFRTDLDYWFVRYQNFYDRANAAMRDYRFAHVDLVTRVYNDMMEVFGDDIEAIRQTAYDLNDVIAERQAQLGADNACLQGVMEEMSELSARSGSNIQSCALYANSTLENMLNNVFYPTFIGIQGTISTVNIAVVDALSRGNVLQDEEAILEFLEGGYRIYERQWITAVSQLLRWETNRFQTDGLFLVDEMRICLSGAVVSYIVEAARLTTAVQAC</sequence>
<dbReference type="AlphaFoldDB" id="A0A1J1I868"/>
<evidence type="ECO:0000256" key="1">
    <source>
        <dbReference type="SAM" id="SignalP"/>
    </source>
</evidence>
<dbReference type="Proteomes" id="UP000183832">
    <property type="component" value="Unassembled WGS sequence"/>
</dbReference>
<reference evidence="2 3" key="1">
    <citation type="submission" date="2015-04" db="EMBL/GenBank/DDBJ databases">
        <authorList>
            <person name="Syromyatnikov M.Y."/>
            <person name="Popov V.N."/>
        </authorList>
    </citation>
    <scope>NUCLEOTIDE SEQUENCE [LARGE SCALE GENOMIC DNA]</scope>
</reference>
<evidence type="ECO:0000313" key="2">
    <source>
        <dbReference type="EMBL" id="CRK95142.1"/>
    </source>
</evidence>
<dbReference type="EMBL" id="CVRI01000040">
    <property type="protein sequence ID" value="CRK95142.1"/>
    <property type="molecule type" value="Genomic_DNA"/>
</dbReference>
<keyword evidence="1" id="KW-0732">Signal</keyword>
<organism evidence="2 3">
    <name type="scientific">Clunio marinus</name>
    <dbReference type="NCBI Taxonomy" id="568069"/>
    <lineage>
        <taxon>Eukaryota</taxon>
        <taxon>Metazoa</taxon>
        <taxon>Ecdysozoa</taxon>
        <taxon>Arthropoda</taxon>
        <taxon>Hexapoda</taxon>
        <taxon>Insecta</taxon>
        <taxon>Pterygota</taxon>
        <taxon>Neoptera</taxon>
        <taxon>Endopterygota</taxon>
        <taxon>Diptera</taxon>
        <taxon>Nematocera</taxon>
        <taxon>Chironomoidea</taxon>
        <taxon>Chironomidae</taxon>
        <taxon>Clunio</taxon>
    </lineage>
</organism>
<evidence type="ECO:0000313" key="3">
    <source>
        <dbReference type="Proteomes" id="UP000183832"/>
    </source>
</evidence>
<feature type="signal peptide" evidence="1">
    <location>
        <begin position="1"/>
        <end position="17"/>
    </location>
</feature>
<proteinExistence type="predicted"/>
<dbReference type="OrthoDB" id="7789696at2759"/>